<dbReference type="AlphaFoldDB" id="A0A5B7K4C5"/>
<proteinExistence type="predicted"/>
<keyword evidence="2" id="KW-1185">Reference proteome</keyword>
<evidence type="ECO:0000313" key="1">
    <source>
        <dbReference type="EMBL" id="MPD00039.1"/>
    </source>
</evidence>
<sequence>MPAAPDSLSRRIVMMGRNSGSGQLPRRPKCSRLQVVYEPHECGQLARRGAEGGTKRASRGEAVAGVGLFGDQVMLRC</sequence>
<accession>A0A5B7K4C5</accession>
<name>A0A5B7K4C5_PORTR</name>
<comment type="caution">
    <text evidence="1">The sequence shown here is derived from an EMBL/GenBank/DDBJ whole genome shotgun (WGS) entry which is preliminary data.</text>
</comment>
<dbReference type="Proteomes" id="UP000324222">
    <property type="component" value="Unassembled WGS sequence"/>
</dbReference>
<dbReference type="EMBL" id="VSRR010121095">
    <property type="protein sequence ID" value="MPD00039.1"/>
    <property type="molecule type" value="Genomic_DNA"/>
</dbReference>
<evidence type="ECO:0000313" key="2">
    <source>
        <dbReference type="Proteomes" id="UP000324222"/>
    </source>
</evidence>
<organism evidence="1 2">
    <name type="scientific">Portunus trituberculatus</name>
    <name type="common">Swimming crab</name>
    <name type="synonym">Neptunus trituberculatus</name>
    <dbReference type="NCBI Taxonomy" id="210409"/>
    <lineage>
        <taxon>Eukaryota</taxon>
        <taxon>Metazoa</taxon>
        <taxon>Ecdysozoa</taxon>
        <taxon>Arthropoda</taxon>
        <taxon>Crustacea</taxon>
        <taxon>Multicrustacea</taxon>
        <taxon>Malacostraca</taxon>
        <taxon>Eumalacostraca</taxon>
        <taxon>Eucarida</taxon>
        <taxon>Decapoda</taxon>
        <taxon>Pleocyemata</taxon>
        <taxon>Brachyura</taxon>
        <taxon>Eubrachyura</taxon>
        <taxon>Portunoidea</taxon>
        <taxon>Portunidae</taxon>
        <taxon>Portuninae</taxon>
        <taxon>Portunus</taxon>
    </lineage>
</organism>
<protein>
    <submittedName>
        <fullName evidence="1">Uncharacterized protein</fullName>
    </submittedName>
</protein>
<reference evidence="1 2" key="1">
    <citation type="submission" date="2019-05" db="EMBL/GenBank/DDBJ databases">
        <title>Another draft genome of Portunus trituberculatus and its Hox gene families provides insights of decapod evolution.</title>
        <authorList>
            <person name="Jeong J.-H."/>
            <person name="Song I."/>
            <person name="Kim S."/>
            <person name="Choi T."/>
            <person name="Kim D."/>
            <person name="Ryu S."/>
            <person name="Kim W."/>
        </authorList>
    </citation>
    <scope>NUCLEOTIDE SEQUENCE [LARGE SCALE GENOMIC DNA]</scope>
    <source>
        <tissue evidence="1">Muscle</tissue>
    </source>
</reference>
<gene>
    <name evidence="1" type="ORF">E2C01_095487</name>
</gene>